<comment type="caution">
    <text evidence="2">The sequence shown here is derived from an EMBL/GenBank/DDBJ whole genome shotgun (WGS) entry which is preliminary data.</text>
</comment>
<proteinExistence type="predicted"/>
<keyword evidence="3" id="KW-1185">Reference proteome</keyword>
<dbReference type="Pfam" id="PF08668">
    <property type="entry name" value="HDOD"/>
    <property type="match status" value="1"/>
</dbReference>
<dbReference type="InterPro" id="IPR036754">
    <property type="entry name" value="YbaK/aa-tRNA-synt-asso_dom_sf"/>
</dbReference>
<dbReference type="AlphaFoldDB" id="A0A545TZC5"/>
<evidence type="ECO:0000259" key="1">
    <source>
        <dbReference type="PROSITE" id="PS51833"/>
    </source>
</evidence>
<dbReference type="OrthoDB" id="7001648at2"/>
<evidence type="ECO:0000313" key="2">
    <source>
        <dbReference type="EMBL" id="TQV82565.1"/>
    </source>
</evidence>
<dbReference type="SUPFAM" id="SSF55826">
    <property type="entry name" value="YbaK/ProRS associated domain"/>
    <property type="match status" value="1"/>
</dbReference>
<feature type="domain" description="HDOD" evidence="1">
    <location>
        <begin position="200"/>
        <end position="400"/>
    </location>
</feature>
<organism evidence="2 3">
    <name type="scientific">Exilibacterium tricleocarpae</name>
    <dbReference type="NCBI Taxonomy" id="2591008"/>
    <lineage>
        <taxon>Bacteria</taxon>
        <taxon>Pseudomonadati</taxon>
        <taxon>Pseudomonadota</taxon>
        <taxon>Gammaproteobacteria</taxon>
        <taxon>Cellvibrionales</taxon>
        <taxon>Cellvibrionaceae</taxon>
        <taxon>Exilibacterium</taxon>
    </lineage>
</organism>
<protein>
    <submittedName>
        <fullName evidence="2">HDOD domain-containing protein</fullName>
    </submittedName>
</protein>
<dbReference type="Pfam" id="PF04073">
    <property type="entry name" value="tRNA_edit"/>
    <property type="match status" value="1"/>
</dbReference>
<dbReference type="PANTHER" id="PTHR33525">
    <property type="match status" value="1"/>
</dbReference>
<reference evidence="2 3" key="1">
    <citation type="submission" date="2019-06" db="EMBL/GenBank/DDBJ databases">
        <title>Whole genome sequence for Cellvibrionaceae sp. R142.</title>
        <authorList>
            <person name="Wang G."/>
        </authorList>
    </citation>
    <scope>NUCLEOTIDE SEQUENCE [LARGE SCALE GENOMIC DNA]</scope>
    <source>
        <strain evidence="2 3">R142</strain>
    </source>
</reference>
<dbReference type="PROSITE" id="PS51833">
    <property type="entry name" value="HDOD"/>
    <property type="match status" value="1"/>
</dbReference>
<name>A0A545TZC5_9GAMM</name>
<dbReference type="PANTHER" id="PTHR33525:SF3">
    <property type="entry name" value="RIBONUCLEASE Y"/>
    <property type="match status" value="1"/>
</dbReference>
<dbReference type="InterPro" id="IPR007214">
    <property type="entry name" value="YbaK/aa-tRNA-synth-assoc-dom"/>
</dbReference>
<accession>A0A545TZC5</accession>
<dbReference type="InterPro" id="IPR013976">
    <property type="entry name" value="HDOD"/>
</dbReference>
<dbReference type="SUPFAM" id="SSF109604">
    <property type="entry name" value="HD-domain/PDEase-like"/>
    <property type="match status" value="1"/>
</dbReference>
<evidence type="ECO:0000313" key="3">
    <source>
        <dbReference type="Proteomes" id="UP000319732"/>
    </source>
</evidence>
<sequence length="471" mass="52144">MPVPTSVKQLLETQNIAYQVSTTRNESEEGTGELWHQLRHQQYLRHAGAAKSLILQDHKGRIQVLIRADCLLDLSAVNQQFGREFTAVPETELRNFFDQHQLQSIPALPQIAGLQSVVDHRLLQPEELLLDAGADSQLLGLKQADFQQILTDATICDIAVPLAALEQPDTLNDDETQIRHSLDNFTRLRIKQRLEDTLELPPLPETAQRIIKLRVDPNADIGDLANIVETDPSLAAQVVGWAASPYYSAPGKIKSIHDAIVRVLGFDMVLNLALGLALGKTLNMPADGPRGATPYWRKAVYTATTVEALVTAIPREHRPSFGMAYLAGLLNNFGYLVLAEVFPPYFTTINRYSEANPQVGHQAIERHIIDITREQLAGWLMDLWNMPQEVVIALRYQNDPDYAGEHHEYAKLVYLAQLLLRQQGIGSGPVMATPSQLCSCLHLTPEQVGAAIDGIMESSTELNNIAAQMGG</sequence>
<dbReference type="Gene3D" id="3.90.960.10">
    <property type="entry name" value="YbaK/aminoacyl-tRNA synthetase-associated domain"/>
    <property type="match status" value="1"/>
</dbReference>
<dbReference type="Gene3D" id="1.10.3210.10">
    <property type="entry name" value="Hypothetical protein af1432"/>
    <property type="match status" value="1"/>
</dbReference>
<dbReference type="RefSeq" id="WP_142903581.1">
    <property type="nucleotide sequence ID" value="NZ_ML660090.1"/>
</dbReference>
<dbReference type="InterPro" id="IPR014627">
    <property type="entry name" value="UCP036888_HDGYP-like"/>
</dbReference>
<dbReference type="EMBL" id="VHSG01000007">
    <property type="protein sequence ID" value="TQV82565.1"/>
    <property type="molecule type" value="Genomic_DNA"/>
</dbReference>
<dbReference type="Proteomes" id="UP000319732">
    <property type="component" value="Unassembled WGS sequence"/>
</dbReference>
<dbReference type="PIRSF" id="PIRSF036888">
    <property type="entry name" value="HDGYPm_UCP036888"/>
    <property type="match status" value="1"/>
</dbReference>
<dbReference type="InterPro" id="IPR052340">
    <property type="entry name" value="RNase_Y/CdgJ"/>
</dbReference>
<gene>
    <name evidence="2" type="ORF">FKG94_07480</name>
</gene>
<dbReference type="GO" id="GO:0002161">
    <property type="term" value="F:aminoacyl-tRNA deacylase activity"/>
    <property type="evidence" value="ECO:0007669"/>
    <property type="project" value="InterPro"/>
</dbReference>